<comment type="caution">
    <text evidence="2">The sequence shown here is derived from an EMBL/GenBank/DDBJ whole genome shotgun (WGS) entry which is preliminary data.</text>
</comment>
<dbReference type="EMBL" id="JANJYJ010000003">
    <property type="protein sequence ID" value="KAK3221692.1"/>
    <property type="molecule type" value="Genomic_DNA"/>
</dbReference>
<protein>
    <recommendedName>
        <fullName evidence="1">Reverse transcriptase domain-containing protein</fullName>
    </recommendedName>
</protein>
<dbReference type="AlphaFoldDB" id="A0AAE0EBE9"/>
<dbReference type="Proteomes" id="UP001281410">
    <property type="component" value="Unassembled WGS sequence"/>
</dbReference>
<name>A0AAE0EBE9_9ROSI</name>
<evidence type="ECO:0000313" key="3">
    <source>
        <dbReference type="Proteomes" id="UP001281410"/>
    </source>
</evidence>
<organism evidence="2 3">
    <name type="scientific">Dipteronia sinensis</name>
    <dbReference type="NCBI Taxonomy" id="43782"/>
    <lineage>
        <taxon>Eukaryota</taxon>
        <taxon>Viridiplantae</taxon>
        <taxon>Streptophyta</taxon>
        <taxon>Embryophyta</taxon>
        <taxon>Tracheophyta</taxon>
        <taxon>Spermatophyta</taxon>
        <taxon>Magnoliopsida</taxon>
        <taxon>eudicotyledons</taxon>
        <taxon>Gunneridae</taxon>
        <taxon>Pentapetalae</taxon>
        <taxon>rosids</taxon>
        <taxon>malvids</taxon>
        <taxon>Sapindales</taxon>
        <taxon>Sapindaceae</taxon>
        <taxon>Hippocastanoideae</taxon>
        <taxon>Acereae</taxon>
        <taxon>Dipteronia</taxon>
    </lineage>
</organism>
<dbReference type="PROSITE" id="PS50878">
    <property type="entry name" value="RT_POL"/>
    <property type="match status" value="1"/>
</dbReference>
<sequence length="449" mass="52223">MRKWLSCNKKRENEGRIIENRLAAVEALAEKEGWTDRLRKQRVNLLSELWKAIRKEEQLWRQKSRVGWLNEGDKNSKFFHSLANGRRRRNHISELSFGDGKVSDPVLLKEMVVDFSKDHYTNVKWRCPMIRGLNFRSLSDTDSEALEMDFNEEEVWNAMCNCDGNKAPGPDGLNLNFVKANWGVIKEDFMKFIHEFYKKWEIMKDLNKTFIALILKCAHPETIREYRPISLVSSMFKILAKVLANCLKLIMDSMMGETQMAFVKNRKITDSFVIAEEIIHSWRKDKVGGLLVKLDFEKAYDSVDHGFLDFVMAEIGFRECWRLWMKWCISTPSMSVLVNESPSMVFGVERGLRQGDPLSPFLFNLAVECLSCCFLDLNMDKGIGYGNGEVHVSHLQYADDTILFLEPKTEFLVNSKRILRCYEMISGLRINFHKSFVVMIGKKRMGDED</sequence>
<dbReference type="SUPFAM" id="SSF56672">
    <property type="entry name" value="DNA/RNA polymerases"/>
    <property type="match status" value="1"/>
</dbReference>
<dbReference type="PANTHER" id="PTHR46890">
    <property type="entry name" value="NON-LTR RETROLELEMENT REVERSE TRANSCRIPTASE-LIKE PROTEIN-RELATED"/>
    <property type="match status" value="1"/>
</dbReference>
<feature type="domain" description="Reverse transcriptase" evidence="1">
    <location>
        <begin position="195"/>
        <end position="449"/>
    </location>
</feature>
<dbReference type="PANTHER" id="PTHR46890:SF48">
    <property type="entry name" value="RNA-DIRECTED DNA POLYMERASE"/>
    <property type="match status" value="1"/>
</dbReference>
<accession>A0AAE0EBE9</accession>
<dbReference type="InterPro" id="IPR000477">
    <property type="entry name" value="RT_dom"/>
</dbReference>
<reference evidence="2" key="1">
    <citation type="journal article" date="2023" name="Plant J.">
        <title>Genome sequences and population genomics provide insights into the demographic history, inbreeding, and mutation load of two 'living fossil' tree species of Dipteronia.</title>
        <authorList>
            <person name="Feng Y."/>
            <person name="Comes H.P."/>
            <person name="Chen J."/>
            <person name="Zhu S."/>
            <person name="Lu R."/>
            <person name="Zhang X."/>
            <person name="Li P."/>
            <person name="Qiu J."/>
            <person name="Olsen K.M."/>
            <person name="Qiu Y."/>
        </authorList>
    </citation>
    <scope>NUCLEOTIDE SEQUENCE</scope>
    <source>
        <strain evidence="2">NBL</strain>
    </source>
</reference>
<dbReference type="InterPro" id="IPR043502">
    <property type="entry name" value="DNA/RNA_pol_sf"/>
</dbReference>
<dbReference type="Pfam" id="PF00078">
    <property type="entry name" value="RVT_1"/>
    <property type="match status" value="1"/>
</dbReference>
<keyword evidence="3" id="KW-1185">Reference proteome</keyword>
<gene>
    <name evidence="2" type="ORF">Dsin_008717</name>
</gene>
<dbReference type="CDD" id="cd01650">
    <property type="entry name" value="RT_nLTR_like"/>
    <property type="match status" value="1"/>
</dbReference>
<dbReference type="InterPro" id="IPR052343">
    <property type="entry name" value="Retrotransposon-Effector_Assoc"/>
</dbReference>
<evidence type="ECO:0000259" key="1">
    <source>
        <dbReference type="PROSITE" id="PS50878"/>
    </source>
</evidence>
<proteinExistence type="predicted"/>
<evidence type="ECO:0000313" key="2">
    <source>
        <dbReference type="EMBL" id="KAK3221692.1"/>
    </source>
</evidence>